<dbReference type="AlphaFoldDB" id="A0A7H0LQ21"/>
<dbReference type="InterPro" id="IPR029058">
    <property type="entry name" value="AB_hydrolase_fold"/>
</dbReference>
<evidence type="ECO:0000256" key="1">
    <source>
        <dbReference type="ARBA" id="ARBA00022801"/>
    </source>
</evidence>
<reference evidence="3 4" key="1">
    <citation type="submission" date="2020-09" db="EMBL/GenBank/DDBJ databases">
        <title>Sphingomonas sp., a new species isolated from pork steak.</title>
        <authorList>
            <person name="Heidler von Heilborn D."/>
        </authorList>
    </citation>
    <scope>NUCLEOTIDE SEQUENCE [LARGE SCALE GENOMIC DNA]</scope>
    <source>
        <strain evidence="4">S8-3T</strain>
    </source>
</reference>
<dbReference type="Pfam" id="PF07859">
    <property type="entry name" value="Abhydrolase_3"/>
    <property type="match status" value="1"/>
</dbReference>
<keyword evidence="4" id="KW-1185">Reference proteome</keyword>
<organism evidence="3 4">
    <name type="scientific">Sphingomonas alpina</name>
    <dbReference type="NCBI Taxonomy" id="653931"/>
    <lineage>
        <taxon>Bacteria</taxon>
        <taxon>Pseudomonadati</taxon>
        <taxon>Pseudomonadota</taxon>
        <taxon>Alphaproteobacteria</taxon>
        <taxon>Sphingomonadales</taxon>
        <taxon>Sphingomonadaceae</taxon>
        <taxon>Sphingomonas</taxon>
    </lineage>
</organism>
<dbReference type="RefSeq" id="WP_187764077.1">
    <property type="nucleotide sequence ID" value="NZ_CP061038.1"/>
</dbReference>
<dbReference type="Proteomes" id="UP000516148">
    <property type="component" value="Chromosome"/>
</dbReference>
<evidence type="ECO:0000313" key="3">
    <source>
        <dbReference type="EMBL" id="QNQ11774.1"/>
    </source>
</evidence>
<dbReference type="PANTHER" id="PTHR48081:SF8">
    <property type="entry name" value="ALPHA_BETA HYDROLASE FOLD-3 DOMAIN-CONTAINING PROTEIN-RELATED"/>
    <property type="match status" value="1"/>
</dbReference>
<dbReference type="SUPFAM" id="SSF53474">
    <property type="entry name" value="alpha/beta-Hydrolases"/>
    <property type="match status" value="1"/>
</dbReference>
<protein>
    <submittedName>
        <fullName evidence="3">Alpha/beta hydrolase</fullName>
    </submittedName>
</protein>
<dbReference type="Gene3D" id="3.40.50.1820">
    <property type="entry name" value="alpha/beta hydrolase"/>
    <property type="match status" value="1"/>
</dbReference>
<proteinExistence type="predicted"/>
<dbReference type="InterPro" id="IPR013094">
    <property type="entry name" value="AB_hydrolase_3"/>
</dbReference>
<dbReference type="KEGG" id="spap:H3Z74_11925"/>
<name>A0A7H0LQ21_9SPHN</name>
<sequence length="315" mass="33592">METLHLVDPELRPLLDVWPTLTVTADNLADMRARQLPLPEIDTSGSTLERLNVPGPAGAPEIELHVYAPIGAAAPLPCIYHIHGGGYIGGAAKSMEPVHRLMVADLGCIIVSVDYRLAPETVFPGAIEDCYAGLAWTFANAARLGIDTGRIGVMGESAGGGLAAALALLARDRGEYRLAFQHLIYPMLDDRTCVSSDPHPVAGEFIWHAHNNRFGWASLLGEEPGGEGVSPYAAAARAEDLTGLPPTFISTGGLDLFLEEDIDYARRLMRAGVATELHVYPGGFHGFDILPGTRIGGAARRDSRAALAHFLKSTN</sequence>
<dbReference type="EMBL" id="CP061038">
    <property type="protein sequence ID" value="QNQ11774.1"/>
    <property type="molecule type" value="Genomic_DNA"/>
</dbReference>
<keyword evidence="1 3" id="KW-0378">Hydrolase</keyword>
<dbReference type="PANTHER" id="PTHR48081">
    <property type="entry name" value="AB HYDROLASE SUPERFAMILY PROTEIN C4A8.06C"/>
    <property type="match status" value="1"/>
</dbReference>
<accession>A0A7H0LQ21</accession>
<evidence type="ECO:0000259" key="2">
    <source>
        <dbReference type="Pfam" id="PF07859"/>
    </source>
</evidence>
<gene>
    <name evidence="3" type="ORF">H3Z74_11925</name>
</gene>
<evidence type="ECO:0000313" key="4">
    <source>
        <dbReference type="Proteomes" id="UP000516148"/>
    </source>
</evidence>
<dbReference type="GO" id="GO:0016787">
    <property type="term" value="F:hydrolase activity"/>
    <property type="evidence" value="ECO:0007669"/>
    <property type="project" value="UniProtKB-KW"/>
</dbReference>
<feature type="domain" description="Alpha/beta hydrolase fold-3" evidence="2">
    <location>
        <begin position="80"/>
        <end position="287"/>
    </location>
</feature>
<dbReference type="InterPro" id="IPR050300">
    <property type="entry name" value="GDXG_lipolytic_enzyme"/>
</dbReference>